<evidence type="ECO:0000256" key="2">
    <source>
        <dbReference type="SAM" id="Coils"/>
    </source>
</evidence>
<reference evidence="6" key="1">
    <citation type="submission" date="2017-11" db="EMBL/GenBank/DDBJ databases">
        <authorList>
            <person name="Zhu W."/>
        </authorList>
    </citation>
    <scope>NUCLEOTIDE SEQUENCE [LARGE SCALE GENOMIC DNA]</scope>
    <source>
        <strain evidence="6">CAU 1183</strain>
    </source>
</reference>
<protein>
    <recommendedName>
        <fullName evidence="4">DnaB/C C-terminal domain-containing protein</fullName>
    </recommendedName>
</protein>
<name>A0A3D8Q1J4_9BACI</name>
<dbReference type="NCBIfam" id="TIGR01446">
    <property type="entry name" value="DnaD_dom"/>
    <property type="match status" value="1"/>
</dbReference>
<evidence type="ECO:0000313" key="6">
    <source>
        <dbReference type="Proteomes" id="UP000257143"/>
    </source>
</evidence>
<dbReference type="EMBL" id="PIOC01000003">
    <property type="protein sequence ID" value="RDW21431.1"/>
    <property type="molecule type" value="Genomic_DNA"/>
</dbReference>
<dbReference type="PANTHER" id="PTHR37293">
    <property type="entry name" value="PHAGE REPLICATION PROTEIN-RELATED"/>
    <property type="match status" value="1"/>
</dbReference>
<keyword evidence="2" id="KW-0175">Coiled coil</keyword>
<dbReference type="RefSeq" id="WP_115771603.1">
    <property type="nucleotide sequence ID" value="NZ_PIOC01000003.1"/>
</dbReference>
<evidence type="ECO:0000256" key="3">
    <source>
        <dbReference type="SAM" id="MobiDB-lite"/>
    </source>
</evidence>
<feature type="domain" description="DnaB/C C-terminal" evidence="4">
    <location>
        <begin position="178"/>
        <end position="246"/>
    </location>
</feature>
<dbReference type="AlphaFoldDB" id="A0A3D8Q1J4"/>
<feature type="region of interest" description="Disordered" evidence="3">
    <location>
        <begin position="119"/>
        <end position="148"/>
    </location>
</feature>
<proteinExistence type="inferred from homology"/>
<evidence type="ECO:0000259" key="4">
    <source>
        <dbReference type="Pfam" id="PF07261"/>
    </source>
</evidence>
<evidence type="ECO:0000256" key="1">
    <source>
        <dbReference type="ARBA" id="ARBA00093462"/>
    </source>
</evidence>
<dbReference type="Pfam" id="PF07261">
    <property type="entry name" value="DnaB_2"/>
    <property type="match status" value="1"/>
</dbReference>
<sequence length="318" mass="36712">MNYIKEINAFYDRIEMEPLSASAVTLWHTLMHMNNKARWVEQFTVAATVLRLKSGLKESSFKRARIELKEKGYIDYKSRPNNQAPVYRMVQMANDEGYHAGYINDLIVDQLVEEPQTNQGDRVMDHHENHPKNQTPDQPQKPFADQQASPNMGTLIKLKQKENKQKQDEVVAAEDTIAFYQDNIGLVSPYVAESLLQWVRDIGEALVIEAMKRALERNKPSWGYVKSILQAWVKKGIVTVDDAMAEDVAFRNQRGQRKKEWGSASGRQGRDEIVPEWFEERKRGNEQLIVGSLAEEGKNGFLDLEEMKRELREMMAVR</sequence>
<dbReference type="SUPFAM" id="SSF158499">
    <property type="entry name" value="DnaD domain-like"/>
    <property type="match status" value="1"/>
</dbReference>
<dbReference type="Gene3D" id="1.10.10.630">
    <property type="entry name" value="DnaD domain-like"/>
    <property type="match status" value="1"/>
</dbReference>
<feature type="compositionally biased region" description="Basic and acidic residues" evidence="3">
    <location>
        <begin position="122"/>
        <end position="131"/>
    </location>
</feature>
<dbReference type="PANTHER" id="PTHR37293:SF5">
    <property type="entry name" value="DNA REPLICATION PROTEIN"/>
    <property type="match status" value="1"/>
</dbReference>
<comment type="caution">
    <text evidence="5">The sequence shown here is derived from an EMBL/GenBank/DDBJ whole genome shotgun (WGS) entry which is preliminary data.</text>
</comment>
<comment type="similarity">
    <text evidence="1">Belongs to the DnaB/DnaD family.</text>
</comment>
<dbReference type="OrthoDB" id="1047417at2"/>
<feature type="coiled-coil region" evidence="2">
    <location>
        <begin position="156"/>
        <end position="183"/>
    </location>
</feature>
<gene>
    <name evidence="5" type="ORF">CWR48_03245</name>
</gene>
<dbReference type="InterPro" id="IPR006343">
    <property type="entry name" value="DnaB/C_C"/>
</dbReference>
<keyword evidence="6" id="KW-1185">Reference proteome</keyword>
<dbReference type="InterPro" id="IPR053162">
    <property type="entry name" value="DnaD"/>
</dbReference>
<evidence type="ECO:0000313" key="5">
    <source>
        <dbReference type="EMBL" id="RDW21431.1"/>
    </source>
</evidence>
<organism evidence="5 6">
    <name type="scientific">Oceanobacillus arenosus</name>
    <dbReference type="NCBI Taxonomy" id="1229153"/>
    <lineage>
        <taxon>Bacteria</taxon>
        <taxon>Bacillati</taxon>
        <taxon>Bacillota</taxon>
        <taxon>Bacilli</taxon>
        <taxon>Bacillales</taxon>
        <taxon>Bacillaceae</taxon>
        <taxon>Oceanobacillus</taxon>
    </lineage>
</organism>
<dbReference type="InterPro" id="IPR034829">
    <property type="entry name" value="DnaD-like_sf"/>
</dbReference>
<accession>A0A3D8Q1J4</accession>
<dbReference type="Proteomes" id="UP000257143">
    <property type="component" value="Unassembled WGS sequence"/>
</dbReference>